<gene>
    <name evidence="1" type="ORF">LTR37_006173</name>
</gene>
<protein>
    <submittedName>
        <fullName evidence="1">Uncharacterized protein</fullName>
    </submittedName>
</protein>
<dbReference type="Proteomes" id="UP001281147">
    <property type="component" value="Unassembled WGS sequence"/>
</dbReference>
<sequence length="371" mass="42699">MTQDQFPSQQWLNDVQYSVSRKHPQKALVEHFEAFYLDQPSPLHTLLHHGWQSGSNRHGPLDEPYQSSDTYEAARIACIEAVRDISSECRRKQEFSTDADFDICSAFLTGIWPRDCLVKLHPSHPDDLDDDPSSLTQAKRSAKRNQNEERDFSEQDVAEAKRHDQAERNHVDEVDQFDDPDYGKVHTTLPRSAHRVGWLFDEPRFCVGATEVFPPAQEAWNVELNFSYEDVIQGNINNCYFLAAVATLCRHKDHLRKVCVAWDQRCGVYGFVFHRDGRWIYTIIDDYLFLRNPDYAQSPDKQYDPTLQKEAQYKSQYQTGSEALYFSRCRDPNMTWLPLLEKAYAKIHGDYGSTQGGSAGEDLTGGVTTMI</sequence>
<accession>A0ACC3NI52</accession>
<evidence type="ECO:0000313" key="1">
    <source>
        <dbReference type="EMBL" id="KAK3716823.1"/>
    </source>
</evidence>
<proteinExistence type="predicted"/>
<evidence type="ECO:0000313" key="2">
    <source>
        <dbReference type="Proteomes" id="UP001281147"/>
    </source>
</evidence>
<reference evidence="1" key="1">
    <citation type="submission" date="2023-07" db="EMBL/GenBank/DDBJ databases">
        <title>Black Yeasts Isolated from many extreme environments.</title>
        <authorList>
            <person name="Coleine C."/>
            <person name="Stajich J.E."/>
            <person name="Selbmann L."/>
        </authorList>
    </citation>
    <scope>NUCLEOTIDE SEQUENCE</scope>
    <source>
        <strain evidence="1">CCFEE 5714</strain>
    </source>
</reference>
<organism evidence="1 2">
    <name type="scientific">Vermiconidia calcicola</name>
    <dbReference type="NCBI Taxonomy" id="1690605"/>
    <lineage>
        <taxon>Eukaryota</taxon>
        <taxon>Fungi</taxon>
        <taxon>Dikarya</taxon>
        <taxon>Ascomycota</taxon>
        <taxon>Pezizomycotina</taxon>
        <taxon>Dothideomycetes</taxon>
        <taxon>Dothideomycetidae</taxon>
        <taxon>Mycosphaerellales</taxon>
        <taxon>Extremaceae</taxon>
        <taxon>Vermiconidia</taxon>
    </lineage>
</organism>
<name>A0ACC3NI52_9PEZI</name>
<comment type="caution">
    <text evidence="1">The sequence shown here is derived from an EMBL/GenBank/DDBJ whole genome shotgun (WGS) entry which is preliminary data.</text>
</comment>
<dbReference type="EMBL" id="JAUTXU010000040">
    <property type="protein sequence ID" value="KAK3716823.1"/>
    <property type="molecule type" value="Genomic_DNA"/>
</dbReference>
<keyword evidence="2" id="KW-1185">Reference proteome</keyword>